<sequence>MAVVKSVVSLLVVLVVVATVQTQTAKAQSATCSSDLTNLNTCAPFVVPGAANPSPACCSALQAVQPDCLCNTLRIASQLPSRCNVQPFNCATAQPTLA</sequence>
<dbReference type="InterPro" id="IPR036312">
    <property type="entry name" value="Bifun_inhib/LTP/seed_sf"/>
</dbReference>
<dbReference type="SUPFAM" id="SSF47699">
    <property type="entry name" value="Bifunctional inhibitor/lipid-transfer protein/seed storage 2S albumin"/>
    <property type="match status" value="1"/>
</dbReference>
<evidence type="ECO:0000256" key="1">
    <source>
        <dbReference type="ARBA" id="ARBA00004613"/>
    </source>
</evidence>
<dbReference type="GO" id="GO:0005576">
    <property type="term" value="C:extracellular region"/>
    <property type="evidence" value="ECO:0007669"/>
    <property type="project" value="UniProtKB-SubCell"/>
</dbReference>
<evidence type="ECO:0000256" key="3">
    <source>
        <dbReference type="ARBA" id="ARBA00038300"/>
    </source>
</evidence>
<reference evidence="6 7" key="1">
    <citation type="submission" date="2013-09" db="EMBL/GenBank/DDBJ databases">
        <title>Corchorus capsularis genome sequencing.</title>
        <authorList>
            <person name="Alam M."/>
            <person name="Haque M.S."/>
            <person name="Islam M.S."/>
            <person name="Emdad E.M."/>
            <person name="Islam M.M."/>
            <person name="Ahmed B."/>
            <person name="Halim A."/>
            <person name="Hossen Q.M.M."/>
            <person name="Hossain M.Z."/>
            <person name="Ahmed R."/>
            <person name="Khan M.M."/>
            <person name="Islam R."/>
            <person name="Rashid M.M."/>
            <person name="Khan S.A."/>
            <person name="Rahman M.S."/>
            <person name="Alam M."/>
        </authorList>
    </citation>
    <scope>NUCLEOTIDE SEQUENCE [LARGE SCALE GENOMIC DNA]</scope>
    <source>
        <strain evidence="7">cv. CVL-1</strain>
        <tissue evidence="6">Whole seedling</tissue>
    </source>
</reference>
<dbReference type="SMART" id="SM00499">
    <property type="entry name" value="AAI"/>
    <property type="match status" value="1"/>
</dbReference>
<gene>
    <name evidence="6" type="ORF">CCACVL1_09866</name>
</gene>
<dbReference type="Gene3D" id="1.10.110.10">
    <property type="entry name" value="Plant lipid-transfer and hydrophobic proteins"/>
    <property type="match status" value="1"/>
</dbReference>
<comment type="similarity">
    <text evidence="3">Belongs to the A9/FIL1 family.</text>
</comment>
<dbReference type="Gramene" id="OMO86022">
    <property type="protein sequence ID" value="OMO86022"/>
    <property type="gene ID" value="CCACVL1_09866"/>
</dbReference>
<evidence type="ECO:0000313" key="7">
    <source>
        <dbReference type="Proteomes" id="UP000188268"/>
    </source>
</evidence>
<dbReference type="InterPro" id="IPR016140">
    <property type="entry name" value="Bifunc_inhib/LTP/seed_store"/>
</dbReference>
<accession>A0A1R3ITW7</accession>
<proteinExistence type="inferred from homology"/>
<evidence type="ECO:0000313" key="6">
    <source>
        <dbReference type="EMBL" id="OMO86022.1"/>
    </source>
</evidence>
<evidence type="ECO:0000256" key="4">
    <source>
        <dbReference type="SAM" id="SignalP"/>
    </source>
</evidence>
<dbReference type="EMBL" id="AWWV01009526">
    <property type="protein sequence ID" value="OMO86022.1"/>
    <property type="molecule type" value="Genomic_DNA"/>
</dbReference>
<dbReference type="OrthoDB" id="1873458at2759"/>
<dbReference type="STRING" id="210143.A0A1R3ITW7"/>
<keyword evidence="2" id="KW-0964">Secreted</keyword>
<dbReference type="OMA" id="ECACSTM"/>
<comment type="caution">
    <text evidence="6">The sequence shown here is derived from an EMBL/GenBank/DDBJ whole genome shotgun (WGS) entry which is preliminary data.</text>
</comment>
<dbReference type="Pfam" id="PF00234">
    <property type="entry name" value="Tryp_alpha_amyl"/>
    <property type="match status" value="1"/>
</dbReference>
<evidence type="ECO:0000259" key="5">
    <source>
        <dbReference type="SMART" id="SM00499"/>
    </source>
</evidence>
<feature type="signal peptide" evidence="4">
    <location>
        <begin position="1"/>
        <end position="22"/>
    </location>
</feature>
<feature type="chain" id="PRO_5010298159" description="Bifunctional inhibitor/plant lipid transfer protein/seed storage helical domain-containing protein" evidence="4">
    <location>
        <begin position="23"/>
        <end position="98"/>
    </location>
</feature>
<name>A0A1R3ITW7_COCAP</name>
<keyword evidence="7" id="KW-1185">Reference proteome</keyword>
<dbReference type="PANTHER" id="PTHR35501:SF3">
    <property type="entry name" value="PROTEIN YY1"/>
    <property type="match status" value="1"/>
</dbReference>
<organism evidence="6 7">
    <name type="scientific">Corchorus capsularis</name>
    <name type="common">Jute</name>
    <dbReference type="NCBI Taxonomy" id="210143"/>
    <lineage>
        <taxon>Eukaryota</taxon>
        <taxon>Viridiplantae</taxon>
        <taxon>Streptophyta</taxon>
        <taxon>Embryophyta</taxon>
        <taxon>Tracheophyta</taxon>
        <taxon>Spermatophyta</taxon>
        <taxon>Magnoliopsida</taxon>
        <taxon>eudicotyledons</taxon>
        <taxon>Gunneridae</taxon>
        <taxon>Pentapetalae</taxon>
        <taxon>rosids</taxon>
        <taxon>malvids</taxon>
        <taxon>Malvales</taxon>
        <taxon>Malvaceae</taxon>
        <taxon>Grewioideae</taxon>
        <taxon>Apeibeae</taxon>
        <taxon>Corchorus</taxon>
    </lineage>
</organism>
<dbReference type="PANTHER" id="PTHR35501">
    <property type="entry name" value="PROTEIN YY1"/>
    <property type="match status" value="1"/>
</dbReference>
<protein>
    <recommendedName>
        <fullName evidence="5">Bifunctional inhibitor/plant lipid transfer protein/seed storage helical domain-containing protein</fullName>
    </recommendedName>
</protein>
<keyword evidence="4" id="KW-0732">Signal</keyword>
<comment type="subcellular location">
    <subcellularLocation>
        <location evidence="1">Secreted</location>
    </subcellularLocation>
</comment>
<dbReference type="AlphaFoldDB" id="A0A1R3ITW7"/>
<evidence type="ECO:0000256" key="2">
    <source>
        <dbReference type="ARBA" id="ARBA00022525"/>
    </source>
</evidence>
<feature type="domain" description="Bifunctional inhibitor/plant lipid transfer protein/seed storage helical" evidence="5">
    <location>
        <begin position="32"/>
        <end position="90"/>
    </location>
</feature>
<dbReference type="Proteomes" id="UP000188268">
    <property type="component" value="Unassembled WGS sequence"/>
</dbReference>